<evidence type="ECO:0000256" key="11">
    <source>
        <dbReference type="ARBA" id="ARBA00023212"/>
    </source>
</evidence>
<keyword evidence="5" id="KW-0963">Cytoplasm</keyword>
<evidence type="ECO:0000313" key="17">
    <source>
        <dbReference type="Proteomes" id="UP001396898"/>
    </source>
</evidence>
<evidence type="ECO:0000256" key="9">
    <source>
        <dbReference type="ARBA" id="ARBA00023017"/>
    </source>
</evidence>
<dbReference type="Pfam" id="PF01302">
    <property type="entry name" value="CAP_GLY"/>
    <property type="match status" value="1"/>
</dbReference>
<name>A0ABR1RBC2_9PEZI</name>
<keyword evidence="11" id="KW-0206">Cytoskeleton</keyword>
<evidence type="ECO:0000256" key="8">
    <source>
        <dbReference type="ARBA" id="ARBA00022776"/>
    </source>
</evidence>
<dbReference type="Proteomes" id="UP001396898">
    <property type="component" value="Unassembled WGS sequence"/>
</dbReference>
<comment type="subcellular location">
    <subcellularLocation>
        <location evidence="3">Cytoplasm</location>
        <location evidence="3">Cell cortex</location>
    </subcellularLocation>
    <subcellularLocation>
        <location evidence="1">Cytoplasm</location>
        <location evidence="1">Cytoskeleton</location>
        <location evidence="1">Microtubule organizing center</location>
        <location evidence="1">Centrosome</location>
        <location evidence="1">Centriole</location>
    </subcellularLocation>
    <subcellularLocation>
        <location evidence="2">Cytoplasm</location>
        <location evidence="2">Cytoskeleton</location>
        <location evidence="2">Spindle</location>
    </subcellularLocation>
</comment>
<dbReference type="PROSITE" id="PS50245">
    <property type="entry name" value="CAP_GLY_2"/>
    <property type="match status" value="1"/>
</dbReference>
<dbReference type="Gene3D" id="2.30.30.190">
    <property type="entry name" value="CAP Gly-rich-like domain"/>
    <property type="match status" value="1"/>
</dbReference>
<feature type="compositionally biased region" description="Polar residues" evidence="14">
    <location>
        <begin position="203"/>
        <end position="217"/>
    </location>
</feature>
<keyword evidence="7" id="KW-0493">Microtubule</keyword>
<dbReference type="EMBL" id="JAQQWI010000017">
    <property type="protein sequence ID" value="KAK8006681.1"/>
    <property type="molecule type" value="Genomic_DNA"/>
</dbReference>
<dbReference type="SUPFAM" id="SSF74924">
    <property type="entry name" value="Cap-Gly domain"/>
    <property type="match status" value="1"/>
</dbReference>
<dbReference type="PANTHER" id="PTHR18916">
    <property type="entry name" value="DYNACTIN 1-RELATED MICROTUBULE-BINDING"/>
    <property type="match status" value="1"/>
</dbReference>
<dbReference type="Pfam" id="PF12455">
    <property type="entry name" value="Dynactin"/>
    <property type="match status" value="1"/>
</dbReference>
<feature type="coiled-coil region" evidence="13">
    <location>
        <begin position="975"/>
        <end position="1040"/>
    </location>
</feature>
<keyword evidence="12" id="KW-0131">Cell cycle</keyword>
<evidence type="ECO:0000256" key="6">
    <source>
        <dbReference type="ARBA" id="ARBA00022618"/>
    </source>
</evidence>
<sequence length="1264" mass="139871">MSSIKVGQVVELTDGRKATVRFVGQTHFASGDWIGVELDDDGGKNDGSVQGSATSTARWAGASSTATSRTGTPSNSRVSSVGTRPTRGASGGGSRGSMGPPALPPLRGTRQASTSSTTARGGAVARTASGRSSTATRGGRGGVSRPAGGRVLSGESLSGNESSFGTRSSDIGSPLKSDGEQGISPVQSRTQALEKLTGPAASKATTPGSATPASRTASGAARPPANNALARENEDLKTKLKVMERKRLEDKEKLKELERIQEQHDKFASINKKIEGKFQTTAQENSSLRKQLKEAEDRLGSIETLQAEHDSILELATLDREMAQEEAEVFKAELDALKEKAEELELDNEILRDEKAEYEKGTSAEDRQSTNWMQLERQNERLKEALIRFRDLKEEEDEKSKELLKSLQSDLTDYAAIREQYDIAKEKLVEAEMRVEDLKEQLDNADAAEEMIEKLSSDLFTQGEHIKELNATIEELEELREINDELEANHVQNEKEMQKDMDFKDTIIAEQARRMGQQDDNIEDMEYTLSRFRELVMSLQTDLEDMRASHAVNEVESEQLNSKSRQMMDLNLKLQLSAAKTQVKTIDLELQKMDAQEAQQHLQIVKLFLPETYDVDKNSVLALLRFRRLAFKANLLHGFIKERVTGQGHPGHEDDVFAGCDALDKLVWVSSMCDRFVNAISHCTLEEFAKYDGALFELEPVERALNGWIDGLRRDELKEKQCASELSRTIALMTHLGEVHISDGLESFADNVQMRTVMMQSHLESAAATFAVVKDLVQRVVPANGEDDELAQHFARKVDAVVSQTRSAKVIVGKAVRSLEDLKSRHLSLTTDTGEVFEQYESATQELADMSRKIGVDLHALTSEEGRTEPLSYSDISSTVHRTVMTAYSSSETDLFSSYLSKLRTLTGQISDLAAVCADLSQTQEFDRSQEPWIVRAQELKALKTIPVDAEEELRQLKESYNDLRRAVAVRDENISTSNLRIETLEARMRDANAKAARMTELEAQIVDAQNTMAKLKEDIEKQDRELKTLEGDRDKWKKVAGDSQAFTEAGSAAGGAGSNKKAGQERAVATAREMDVLRNEIASLQAAVRYLREDNRRARAADQLHQHNWLAEPLLKSKPTPAEQRREMVTAESKDVLAELLKMAGSAAVYDLKTLPAGAESRLAWRPARASPQYHAARRAEDWASWKGWRDDVLDKARTVVANEKSTAVGAAAREEREIKRRAAARLRIRMPGADGKMVPGSGGEVQIAGSREWEGVLGKVEA</sequence>
<feature type="domain" description="CAP-Gly" evidence="15">
    <location>
        <begin position="24"/>
        <end position="51"/>
    </location>
</feature>
<evidence type="ECO:0000256" key="12">
    <source>
        <dbReference type="ARBA" id="ARBA00023306"/>
    </source>
</evidence>
<feature type="compositionally biased region" description="Low complexity" evidence="14">
    <location>
        <begin position="107"/>
        <end position="163"/>
    </location>
</feature>
<keyword evidence="8" id="KW-0498">Mitosis</keyword>
<evidence type="ECO:0000256" key="14">
    <source>
        <dbReference type="SAM" id="MobiDB-lite"/>
    </source>
</evidence>
<evidence type="ECO:0000313" key="16">
    <source>
        <dbReference type="EMBL" id="KAK8006681.1"/>
    </source>
</evidence>
<evidence type="ECO:0000256" key="13">
    <source>
        <dbReference type="SAM" id="Coils"/>
    </source>
</evidence>
<feature type="region of interest" description="Disordered" evidence="14">
    <location>
        <begin position="41"/>
        <end position="228"/>
    </location>
</feature>
<evidence type="ECO:0000256" key="2">
    <source>
        <dbReference type="ARBA" id="ARBA00004186"/>
    </source>
</evidence>
<dbReference type="SMART" id="SM01052">
    <property type="entry name" value="CAP_GLY"/>
    <property type="match status" value="1"/>
</dbReference>
<dbReference type="InterPro" id="IPR000938">
    <property type="entry name" value="CAP-Gly_domain"/>
</dbReference>
<evidence type="ECO:0000256" key="4">
    <source>
        <dbReference type="ARBA" id="ARBA00011010"/>
    </source>
</evidence>
<organism evidence="16 17">
    <name type="scientific">Apiospora marii</name>
    <dbReference type="NCBI Taxonomy" id="335849"/>
    <lineage>
        <taxon>Eukaryota</taxon>
        <taxon>Fungi</taxon>
        <taxon>Dikarya</taxon>
        <taxon>Ascomycota</taxon>
        <taxon>Pezizomycotina</taxon>
        <taxon>Sordariomycetes</taxon>
        <taxon>Xylariomycetidae</taxon>
        <taxon>Amphisphaeriales</taxon>
        <taxon>Apiosporaceae</taxon>
        <taxon>Apiospora</taxon>
    </lineage>
</organism>
<dbReference type="InterPro" id="IPR036859">
    <property type="entry name" value="CAP-Gly_dom_sf"/>
</dbReference>
<evidence type="ECO:0000256" key="7">
    <source>
        <dbReference type="ARBA" id="ARBA00022701"/>
    </source>
</evidence>
<keyword evidence="9" id="KW-0243">Dynein</keyword>
<evidence type="ECO:0000256" key="1">
    <source>
        <dbReference type="ARBA" id="ARBA00004114"/>
    </source>
</evidence>
<evidence type="ECO:0000256" key="5">
    <source>
        <dbReference type="ARBA" id="ARBA00022490"/>
    </source>
</evidence>
<proteinExistence type="inferred from homology"/>
<feature type="coiled-coil region" evidence="13">
    <location>
        <begin position="1068"/>
        <end position="1095"/>
    </location>
</feature>
<evidence type="ECO:0000256" key="3">
    <source>
        <dbReference type="ARBA" id="ARBA00004544"/>
    </source>
</evidence>
<comment type="similarity">
    <text evidence="4">Belongs to the dynactin 150 kDa subunit family.</text>
</comment>
<keyword evidence="10 13" id="KW-0175">Coiled coil</keyword>
<keyword evidence="17" id="KW-1185">Reference proteome</keyword>
<protein>
    <submittedName>
        <fullName evidence="16">CAP-Gly domain-containing protein</fullName>
    </submittedName>
</protein>
<feature type="compositionally biased region" description="Low complexity" evidence="14">
    <location>
        <begin position="51"/>
        <end position="72"/>
    </location>
</feature>
<comment type="caution">
    <text evidence="16">The sequence shown here is derived from an EMBL/GenBank/DDBJ whole genome shotgun (WGS) entry which is preliminary data.</text>
</comment>
<evidence type="ECO:0000259" key="15">
    <source>
        <dbReference type="PROSITE" id="PS50245"/>
    </source>
</evidence>
<dbReference type="InterPro" id="IPR022157">
    <property type="entry name" value="Dynactin"/>
</dbReference>
<dbReference type="PANTHER" id="PTHR18916:SF6">
    <property type="entry name" value="DYNACTIN SUBUNIT 1"/>
    <property type="match status" value="1"/>
</dbReference>
<keyword evidence="6" id="KW-0132">Cell division</keyword>
<gene>
    <name evidence="16" type="ORF">PG991_012978</name>
</gene>
<accession>A0ABR1RBC2</accession>
<reference evidence="16 17" key="1">
    <citation type="submission" date="2023-01" db="EMBL/GenBank/DDBJ databases">
        <title>Analysis of 21 Apiospora genomes using comparative genomics revels a genus with tremendous synthesis potential of carbohydrate active enzymes and secondary metabolites.</title>
        <authorList>
            <person name="Sorensen T."/>
        </authorList>
    </citation>
    <scope>NUCLEOTIDE SEQUENCE [LARGE SCALE GENOMIC DNA]</scope>
    <source>
        <strain evidence="16 17">CBS 20057</strain>
    </source>
</reference>
<evidence type="ECO:0000256" key="10">
    <source>
        <dbReference type="ARBA" id="ARBA00023054"/>
    </source>
</evidence>